<evidence type="ECO:0000313" key="1">
    <source>
        <dbReference type="EMBL" id="EJX07566.1"/>
    </source>
</evidence>
<dbReference type="EMBL" id="AMCI01000852">
    <property type="protein sequence ID" value="EJX07566.1"/>
    <property type="molecule type" value="Genomic_DNA"/>
</dbReference>
<protein>
    <submittedName>
        <fullName evidence="1">Uncharacterized protein</fullName>
    </submittedName>
</protein>
<dbReference type="Pfam" id="PF10962">
    <property type="entry name" value="DUF2764"/>
    <property type="match status" value="1"/>
</dbReference>
<sequence>MFKISEITDLVDREKKLDSLRWNWMEDAIFFDYFTIERIFAFLLKLEMIERWISLDKEKGSLLFRSIIDSLKNDVQIPAEFR</sequence>
<accession>J9D4J5</accession>
<name>J9D4J5_9ZZZZ</name>
<dbReference type="AlphaFoldDB" id="J9D4J5"/>
<comment type="caution">
    <text evidence="1">The sequence shown here is derived from an EMBL/GenBank/DDBJ whole genome shotgun (WGS) entry which is preliminary data.</text>
</comment>
<proteinExistence type="predicted"/>
<organism evidence="1">
    <name type="scientific">gut metagenome</name>
    <dbReference type="NCBI Taxonomy" id="749906"/>
    <lineage>
        <taxon>unclassified sequences</taxon>
        <taxon>metagenomes</taxon>
        <taxon>organismal metagenomes</taxon>
    </lineage>
</organism>
<reference evidence="1" key="1">
    <citation type="journal article" date="2012" name="PLoS ONE">
        <title>Gene sets for utilization of primary and secondary nutrition supplies in the distal gut of endangered iberian lynx.</title>
        <authorList>
            <person name="Alcaide M."/>
            <person name="Messina E."/>
            <person name="Richter M."/>
            <person name="Bargiela R."/>
            <person name="Peplies J."/>
            <person name="Huws S.A."/>
            <person name="Newbold C.J."/>
            <person name="Golyshin P.N."/>
            <person name="Simon M.A."/>
            <person name="Lopez G."/>
            <person name="Yakimov M.M."/>
            <person name="Ferrer M."/>
        </authorList>
    </citation>
    <scope>NUCLEOTIDE SEQUENCE</scope>
</reference>
<gene>
    <name evidence="1" type="ORF">EVA_04325</name>
</gene>
<dbReference type="InterPro" id="IPR024492">
    <property type="entry name" value="DUF2764"/>
</dbReference>